<dbReference type="AlphaFoldDB" id="A0A9X1IPA2"/>
<dbReference type="SUPFAM" id="SSF55811">
    <property type="entry name" value="Nudix"/>
    <property type="match status" value="1"/>
</dbReference>
<gene>
    <name evidence="20" type="primary">mutT</name>
    <name evidence="20" type="ORF">LG368_05855</name>
</gene>
<evidence type="ECO:0000256" key="18">
    <source>
        <dbReference type="PIRSR" id="PIRSR603561-2"/>
    </source>
</evidence>
<dbReference type="InterPro" id="IPR000086">
    <property type="entry name" value="NUDIX_hydrolase_dom"/>
</dbReference>
<evidence type="ECO:0000256" key="14">
    <source>
        <dbReference type="ARBA" id="ARBA00041592"/>
    </source>
</evidence>
<dbReference type="EMBL" id="JAJATW010000006">
    <property type="protein sequence ID" value="MCB5161423.1"/>
    <property type="molecule type" value="Genomic_DNA"/>
</dbReference>
<name>A0A9X1IPA2_9GAMM</name>
<dbReference type="GO" id="GO:0046872">
    <property type="term" value="F:metal ion binding"/>
    <property type="evidence" value="ECO:0007669"/>
    <property type="project" value="UniProtKB-KW"/>
</dbReference>
<keyword evidence="6" id="KW-0227">DNA damage</keyword>
<evidence type="ECO:0000256" key="5">
    <source>
        <dbReference type="ARBA" id="ARBA00022723"/>
    </source>
</evidence>
<evidence type="ECO:0000256" key="12">
    <source>
        <dbReference type="ARBA" id="ARBA00038905"/>
    </source>
</evidence>
<feature type="binding site" evidence="17">
    <location>
        <begin position="32"/>
        <end position="35"/>
    </location>
    <ligand>
        <name>8-oxo-dGTP</name>
        <dbReference type="ChEBI" id="CHEBI:77896"/>
    </ligand>
</feature>
<comment type="catalytic activity">
    <reaction evidence="11">
        <text>8-oxo-GTP + H2O = 8-oxo-GMP + diphosphate + H(+)</text>
        <dbReference type="Rhea" id="RHEA:67616"/>
        <dbReference type="ChEBI" id="CHEBI:15377"/>
        <dbReference type="ChEBI" id="CHEBI:15378"/>
        <dbReference type="ChEBI" id="CHEBI:33019"/>
        <dbReference type="ChEBI" id="CHEBI:143553"/>
        <dbReference type="ChEBI" id="CHEBI:145694"/>
    </reaction>
</comment>
<evidence type="ECO:0000256" key="9">
    <source>
        <dbReference type="ARBA" id="ARBA00023204"/>
    </source>
</evidence>
<evidence type="ECO:0000256" key="6">
    <source>
        <dbReference type="ARBA" id="ARBA00022763"/>
    </source>
</evidence>
<dbReference type="PANTHER" id="PTHR47707:SF1">
    <property type="entry name" value="NUDIX HYDROLASE FAMILY PROTEIN"/>
    <property type="match status" value="1"/>
</dbReference>
<comment type="similarity">
    <text evidence="2">Belongs to the Nudix hydrolase family.</text>
</comment>
<evidence type="ECO:0000313" key="20">
    <source>
        <dbReference type="EMBL" id="MCB5161423.1"/>
    </source>
</evidence>
<dbReference type="PRINTS" id="PR00502">
    <property type="entry name" value="NUDIXFAMILY"/>
</dbReference>
<evidence type="ECO:0000256" key="11">
    <source>
        <dbReference type="ARBA" id="ARBA00036904"/>
    </source>
</evidence>
<dbReference type="Pfam" id="PF14815">
    <property type="entry name" value="NUDIX_4"/>
    <property type="match status" value="1"/>
</dbReference>
<feature type="binding site" evidence="18">
    <location>
        <position position="35"/>
    </location>
    <ligand>
        <name>Mg(2+)</name>
        <dbReference type="ChEBI" id="CHEBI:18420"/>
    </ligand>
</feature>
<dbReference type="RefSeq" id="WP_226753800.1">
    <property type="nucleotide sequence ID" value="NZ_JAJATW010000006.1"/>
</dbReference>
<keyword evidence="8 18" id="KW-0460">Magnesium</keyword>
<comment type="catalytic activity">
    <reaction evidence="10">
        <text>8-oxo-dGTP + H2O = 8-oxo-dGMP + diphosphate + H(+)</text>
        <dbReference type="Rhea" id="RHEA:31575"/>
        <dbReference type="ChEBI" id="CHEBI:15377"/>
        <dbReference type="ChEBI" id="CHEBI:15378"/>
        <dbReference type="ChEBI" id="CHEBI:33019"/>
        <dbReference type="ChEBI" id="CHEBI:63224"/>
        <dbReference type="ChEBI" id="CHEBI:77896"/>
        <dbReference type="EC" id="3.6.1.55"/>
    </reaction>
</comment>
<dbReference type="InterPro" id="IPR029119">
    <property type="entry name" value="MutY_C"/>
</dbReference>
<dbReference type="GO" id="GO:0035539">
    <property type="term" value="F:8-oxo-7,8-dihydrodeoxyguanosine triphosphate pyrophosphatase activity"/>
    <property type="evidence" value="ECO:0007669"/>
    <property type="project" value="UniProtKB-EC"/>
</dbReference>
<feature type="binding site" evidence="17">
    <location>
        <position position="26"/>
    </location>
    <ligand>
        <name>8-oxo-dGTP</name>
        <dbReference type="ChEBI" id="CHEBI:77896"/>
    </ligand>
</feature>
<evidence type="ECO:0000256" key="3">
    <source>
        <dbReference type="ARBA" id="ARBA00022457"/>
    </source>
</evidence>
<dbReference type="FunFam" id="3.90.79.10:FF:000014">
    <property type="entry name" value="8-oxo-dGTP diphosphatase MutT"/>
    <property type="match status" value="1"/>
</dbReference>
<feature type="binding site" evidence="18">
    <location>
        <position position="55"/>
    </location>
    <ligand>
        <name>Mg(2+)</name>
        <dbReference type="ChEBI" id="CHEBI:18420"/>
    </ligand>
</feature>
<keyword evidence="5 18" id="KW-0479">Metal-binding</keyword>
<evidence type="ECO:0000259" key="19">
    <source>
        <dbReference type="PROSITE" id="PS51462"/>
    </source>
</evidence>
<dbReference type="PROSITE" id="PS00893">
    <property type="entry name" value="NUDIX_BOX"/>
    <property type="match status" value="1"/>
</dbReference>
<dbReference type="PANTHER" id="PTHR47707">
    <property type="entry name" value="8-OXO-DGTP DIPHOSPHATASE"/>
    <property type="match status" value="1"/>
</dbReference>
<keyword evidence="3" id="KW-0515">Mutator protein</keyword>
<evidence type="ECO:0000256" key="2">
    <source>
        <dbReference type="ARBA" id="ARBA00005582"/>
    </source>
</evidence>
<evidence type="ECO:0000256" key="13">
    <source>
        <dbReference type="ARBA" id="ARBA00040794"/>
    </source>
</evidence>
<dbReference type="InterPro" id="IPR020084">
    <property type="entry name" value="NUDIX_hydrolase_CS"/>
</dbReference>
<evidence type="ECO:0000256" key="8">
    <source>
        <dbReference type="ARBA" id="ARBA00022842"/>
    </source>
</evidence>
<dbReference type="GO" id="GO:0006281">
    <property type="term" value="P:DNA repair"/>
    <property type="evidence" value="ECO:0007669"/>
    <property type="project" value="UniProtKB-KW"/>
</dbReference>
<evidence type="ECO:0000256" key="7">
    <source>
        <dbReference type="ARBA" id="ARBA00022801"/>
    </source>
</evidence>
<evidence type="ECO:0000256" key="17">
    <source>
        <dbReference type="PIRSR" id="PIRSR603561-1"/>
    </source>
</evidence>
<dbReference type="PROSITE" id="PS51462">
    <property type="entry name" value="NUDIX"/>
    <property type="match status" value="1"/>
</dbReference>
<comment type="cofactor">
    <cofactor evidence="1 18">
        <name>Mg(2+)</name>
        <dbReference type="ChEBI" id="CHEBI:18420"/>
    </cofactor>
</comment>
<evidence type="ECO:0000256" key="15">
    <source>
        <dbReference type="ARBA" id="ARBA00041979"/>
    </source>
</evidence>
<dbReference type="InterPro" id="IPR015797">
    <property type="entry name" value="NUDIX_hydrolase-like_dom_sf"/>
</dbReference>
<dbReference type="NCBIfam" id="TIGR00586">
    <property type="entry name" value="mutt"/>
    <property type="match status" value="1"/>
</dbReference>
<dbReference type="GO" id="GO:0006260">
    <property type="term" value="P:DNA replication"/>
    <property type="evidence" value="ECO:0007669"/>
    <property type="project" value="UniProtKB-KW"/>
</dbReference>
<feature type="binding site" evidence="17">
    <location>
        <position position="117"/>
    </location>
    <ligand>
        <name>8-oxo-dGTP</name>
        <dbReference type="ChEBI" id="CHEBI:77896"/>
    </ligand>
</feature>
<feature type="binding site" evidence="17">
    <location>
        <position position="21"/>
    </location>
    <ligand>
        <name>8-oxo-dGTP</name>
        <dbReference type="ChEBI" id="CHEBI:77896"/>
    </ligand>
</feature>
<reference evidence="20" key="1">
    <citation type="submission" date="2021-10" db="EMBL/GenBank/DDBJ databases">
        <title>Marinomonas pontica sp. nov., isolated from the Black Sea.</title>
        <authorList>
            <person name="Zhao L.-H."/>
            <person name="Xue J.-H."/>
        </authorList>
    </citation>
    <scope>NUCLEOTIDE SEQUENCE</scope>
    <source>
        <strain evidence="20">E8</strain>
    </source>
</reference>
<dbReference type="EC" id="3.6.1.55" evidence="12"/>
<dbReference type="InterPro" id="IPR047127">
    <property type="entry name" value="MutT-like"/>
</dbReference>
<evidence type="ECO:0000256" key="4">
    <source>
        <dbReference type="ARBA" id="ARBA00022705"/>
    </source>
</evidence>
<keyword evidence="7" id="KW-0378">Hydrolase</keyword>
<keyword evidence="9" id="KW-0234">DNA repair</keyword>
<dbReference type="InterPro" id="IPR003561">
    <property type="entry name" value="Mutator_MutT"/>
</dbReference>
<accession>A0A9X1IPA2</accession>
<keyword evidence="21" id="KW-1185">Reference proteome</keyword>
<dbReference type="GO" id="GO:0044716">
    <property type="term" value="F:8-oxo-GDP phosphatase activity"/>
    <property type="evidence" value="ECO:0007669"/>
    <property type="project" value="TreeGrafter"/>
</dbReference>
<dbReference type="GO" id="GO:0044715">
    <property type="term" value="F:8-oxo-dGDP phosphatase activity"/>
    <property type="evidence" value="ECO:0007669"/>
    <property type="project" value="TreeGrafter"/>
</dbReference>
<protein>
    <recommendedName>
        <fullName evidence="13">8-oxo-dGTP diphosphatase</fullName>
        <ecNumber evidence="12">3.6.1.55</ecNumber>
    </recommendedName>
    <alternativeName>
        <fullName evidence="16">7,8-dihydro-8-oxoguanine-triphosphatase</fullName>
    </alternativeName>
    <alternativeName>
        <fullName evidence="15">Mutator protein MutT</fullName>
    </alternativeName>
    <alternativeName>
        <fullName evidence="14">dGTP pyrophosphohydrolase</fullName>
    </alternativeName>
</protein>
<evidence type="ECO:0000313" key="21">
    <source>
        <dbReference type="Proteomes" id="UP001139095"/>
    </source>
</evidence>
<proteinExistence type="inferred from homology"/>
<sequence length="128" mass="14326">MVIKVAAGIICQDDAFFIALRKKEQHQGGLWEFPGGKCDDGESPDTTLVRELKEECGITATEYYPFKLISHDYGDKQVELHFYKVIAFEGIAEGQEGQETRWVTASDLHLYAFPEANQAIVSALLNVD</sequence>
<dbReference type="InterPro" id="IPR020476">
    <property type="entry name" value="Nudix_hydrolase"/>
</dbReference>
<comment type="caution">
    <text evidence="20">The sequence shown here is derived from an EMBL/GenBank/DDBJ whole genome shotgun (WGS) entry which is preliminary data.</text>
</comment>
<dbReference type="Proteomes" id="UP001139095">
    <property type="component" value="Unassembled WGS sequence"/>
</dbReference>
<dbReference type="Gene3D" id="3.90.79.10">
    <property type="entry name" value="Nucleoside Triphosphate Pyrophosphohydrolase"/>
    <property type="match status" value="1"/>
</dbReference>
<evidence type="ECO:0000256" key="10">
    <source>
        <dbReference type="ARBA" id="ARBA00035861"/>
    </source>
</evidence>
<organism evidence="20 21">
    <name type="scientific">Marinomonas algarum</name>
    <dbReference type="NCBI Taxonomy" id="2883105"/>
    <lineage>
        <taxon>Bacteria</taxon>
        <taxon>Pseudomonadati</taxon>
        <taxon>Pseudomonadota</taxon>
        <taxon>Gammaproteobacteria</taxon>
        <taxon>Oceanospirillales</taxon>
        <taxon>Oceanospirillaceae</taxon>
        <taxon>Marinomonas</taxon>
    </lineage>
</organism>
<feature type="domain" description="Nudix hydrolase" evidence="19">
    <location>
        <begin position="1"/>
        <end position="126"/>
    </location>
</feature>
<evidence type="ECO:0000256" key="16">
    <source>
        <dbReference type="ARBA" id="ARBA00042798"/>
    </source>
</evidence>
<keyword evidence="4" id="KW-0235">DNA replication</keyword>
<dbReference type="CDD" id="cd03425">
    <property type="entry name" value="NUDIX_MutT_NudA_like"/>
    <property type="match status" value="1"/>
</dbReference>
<dbReference type="GO" id="GO:0008413">
    <property type="term" value="F:8-oxo-7,8-dihydroguanosine triphosphate pyrophosphatase activity"/>
    <property type="evidence" value="ECO:0007669"/>
    <property type="project" value="InterPro"/>
</dbReference>
<evidence type="ECO:0000256" key="1">
    <source>
        <dbReference type="ARBA" id="ARBA00001946"/>
    </source>
</evidence>